<keyword evidence="7" id="KW-1185">Reference proteome</keyword>
<dbReference type="Pfam" id="PF14853">
    <property type="entry name" value="Fis1_TPR_C"/>
    <property type="match status" value="1"/>
</dbReference>
<dbReference type="InterPro" id="IPR019734">
    <property type="entry name" value="TPR_rpt"/>
</dbReference>
<gene>
    <name evidence="6" type="ORF">L596_024550</name>
</gene>
<organism evidence="6 7">
    <name type="scientific">Steinernema carpocapsae</name>
    <name type="common">Entomopathogenic nematode</name>
    <dbReference type="NCBI Taxonomy" id="34508"/>
    <lineage>
        <taxon>Eukaryota</taxon>
        <taxon>Metazoa</taxon>
        <taxon>Ecdysozoa</taxon>
        <taxon>Nematoda</taxon>
        <taxon>Chromadorea</taxon>
        <taxon>Rhabditida</taxon>
        <taxon>Tylenchina</taxon>
        <taxon>Panagrolaimomorpha</taxon>
        <taxon>Strongyloidoidea</taxon>
        <taxon>Steinernematidae</taxon>
        <taxon>Steinernema</taxon>
    </lineage>
</organism>
<evidence type="ECO:0000313" key="7">
    <source>
        <dbReference type="Proteomes" id="UP000298663"/>
    </source>
</evidence>
<evidence type="ECO:0000256" key="3">
    <source>
        <dbReference type="ARBA" id="ARBA00038275"/>
    </source>
</evidence>
<dbReference type="PANTHER" id="PTHR46423">
    <property type="entry name" value="RNA POLYMERASE II-ASSOCIATED PROTEIN 3"/>
    <property type="match status" value="1"/>
</dbReference>
<accession>A0A4U5MH20</accession>
<dbReference type="EMBL" id="AZBU02000008">
    <property type="protein sequence ID" value="TKR68586.1"/>
    <property type="molecule type" value="Genomic_DNA"/>
</dbReference>
<comment type="similarity">
    <text evidence="3">Belongs to the RPAP3 family.</text>
</comment>
<dbReference type="InterPro" id="IPR028061">
    <property type="entry name" value="Fis1_TPR_C"/>
</dbReference>
<evidence type="ECO:0000256" key="1">
    <source>
        <dbReference type="ARBA" id="ARBA00022737"/>
    </source>
</evidence>
<sequence>MSADELRKRGNEFFKESKFHNAIKTYTESLEIAVSTLTLANRAQAHLNLGHNESAYADADAAVLADDDYAKARYRRALAALKLGFRKRAKRDCDILLKEDPKNSQFLKLQEDIQNAKTRPTIDLCHVNKCETIRSREPLKEAAIEQNEALPEEEAKLPEEAEPSKNAFRVPLPANSGNQFRTDFNLMKSKDPMYFGSYMLSMDVQRLPAILDTFIDGDILGLMIRGLCAVATSVPKDRIVEILVNVSLAPRFDLAAMFLDGKDKKILEDLLLRLPKESEELLRRSYL</sequence>
<name>A0A4U5MH20_STECR</name>
<dbReference type="AlphaFoldDB" id="A0A4U5MH20"/>
<reference evidence="6 7" key="2">
    <citation type="journal article" date="2019" name="G3 (Bethesda)">
        <title>Hybrid Assembly of the Genome of the Entomopathogenic Nematode Steinernema carpocapsae Identifies the X-Chromosome.</title>
        <authorList>
            <person name="Serra L."/>
            <person name="Macchietto M."/>
            <person name="Macias-Munoz A."/>
            <person name="McGill C.J."/>
            <person name="Rodriguez I.M."/>
            <person name="Rodriguez B."/>
            <person name="Murad R."/>
            <person name="Mortazavi A."/>
        </authorList>
    </citation>
    <scope>NUCLEOTIDE SEQUENCE [LARGE SCALE GENOMIC DNA]</scope>
    <source>
        <strain evidence="6 7">ALL</strain>
    </source>
</reference>
<dbReference type="GO" id="GO:0101031">
    <property type="term" value="C:protein folding chaperone complex"/>
    <property type="evidence" value="ECO:0007669"/>
    <property type="project" value="TreeGrafter"/>
</dbReference>
<proteinExistence type="inferred from homology"/>
<comment type="caution">
    <text evidence="6">The sequence shown here is derived from an EMBL/GenBank/DDBJ whole genome shotgun (WGS) entry which is preliminary data.</text>
</comment>
<keyword evidence="1" id="KW-0677">Repeat</keyword>
<dbReference type="SUPFAM" id="SSF48452">
    <property type="entry name" value="TPR-like"/>
    <property type="match status" value="1"/>
</dbReference>
<protein>
    <recommendedName>
        <fullName evidence="4">RNA polymerase II-associated protein 3</fullName>
    </recommendedName>
</protein>
<feature type="domain" description="RNA-polymerase II-associated protein 3-like C-terminal" evidence="5">
    <location>
        <begin position="175"/>
        <end position="264"/>
    </location>
</feature>
<dbReference type="InterPro" id="IPR051966">
    <property type="entry name" value="RPAP3"/>
</dbReference>
<dbReference type="Gene3D" id="1.25.40.10">
    <property type="entry name" value="Tetratricopeptide repeat domain"/>
    <property type="match status" value="1"/>
</dbReference>
<dbReference type="OrthoDB" id="245563at2759"/>
<dbReference type="Pfam" id="PF13877">
    <property type="entry name" value="RPAP3_C"/>
    <property type="match status" value="1"/>
</dbReference>
<evidence type="ECO:0000259" key="5">
    <source>
        <dbReference type="Pfam" id="PF13877"/>
    </source>
</evidence>
<dbReference type="SMART" id="SM00028">
    <property type="entry name" value="TPR"/>
    <property type="match status" value="3"/>
</dbReference>
<dbReference type="STRING" id="34508.A0A4U5MH20"/>
<dbReference type="PANTHER" id="PTHR46423:SF1">
    <property type="entry name" value="RNA POLYMERASE II-ASSOCIATED PROTEIN 3"/>
    <property type="match status" value="1"/>
</dbReference>
<dbReference type="Proteomes" id="UP000298663">
    <property type="component" value="Unassembled WGS sequence"/>
</dbReference>
<dbReference type="InterPro" id="IPR011990">
    <property type="entry name" value="TPR-like_helical_dom_sf"/>
</dbReference>
<evidence type="ECO:0000256" key="4">
    <source>
        <dbReference type="ARBA" id="ARBA00040133"/>
    </source>
</evidence>
<evidence type="ECO:0000313" key="6">
    <source>
        <dbReference type="EMBL" id="TKR68586.1"/>
    </source>
</evidence>
<dbReference type="InterPro" id="IPR025986">
    <property type="entry name" value="RPAP3-like_C"/>
</dbReference>
<evidence type="ECO:0000256" key="2">
    <source>
        <dbReference type="ARBA" id="ARBA00022803"/>
    </source>
</evidence>
<keyword evidence="2" id="KW-0802">TPR repeat</keyword>
<reference evidence="6 7" key="1">
    <citation type="journal article" date="2015" name="Genome Biol.">
        <title>Comparative genomics of Steinernema reveals deeply conserved gene regulatory networks.</title>
        <authorList>
            <person name="Dillman A.R."/>
            <person name="Macchietto M."/>
            <person name="Porter C.F."/>
            <person name="Rogers A."/>
            <person name="Williams B."/>
            <person name="Antoshechkin I."/>
            <person name="Lee M.M."/>
            <person name="Goodwin Z."/>
            <person name="Lu X."/>
            <person name="Lewis E.E."/>
            <person name="Goodrich-Blair H."/>
            <person name="Stock S.P."/>
            <person name="Adams B.J."/>
            <person name="Sternberg P.W."/>
            <person name="Mortazavi A."/>
        </authorList>
    </citation>
    <scope>NUCLEOTIDE SEQUENCE [LARGE SCALE GENOMIC DNA]</scope>
    <source>
        <strain evidence="6 7">ALL</strain>
    </source>
</reference>